<dbReference type="EC" id="3.4.-.-" evidence="9"/>
<dbReference type="AlphaFoldDB" id="A0AA52H825"/>
<dbReference type="CDD" id="cd12797">
    <property type="entry name" value="M23_peptidase"/>
    <property type="match status" value="1"/>
</dbReference>
<evidence type="ECO:0000256" key="1">
    <source>
        <dbReference type="ARBA" id="ARBA00001947"/>
    </source>
</evidence>
<keyword evidence="4 9" id="KW-0378">Hydrolase</keyword>
<dbReference type="Proteomes" id="UP001268683">
    <property type="component" value="Chromosome"/>
</dbReference>
<comment type="cofactor">
    <cofactor evidence="1">
        <name>Zn(2+)</name>
        <dbReference type="ChEBI" id="CHEBI:29105"/>
    </cofactor>
</comment>
<keyword evidence="2" id="KW-0645">Protease</keyword>
<evidence type="ECO:0000313" key="9">
    <source>
        <dbReference type="EMBL" id="WND01389.1"/>
    </source>
</evidence>
<feature type="domain" description="M23ase beta-sheet core" evidence="8">
    <location>
        <begin position="331"/>
        <end position="427"/>
    </location>
</feature>
<gene>
    <name evidence="9" type="ORF">QGN29_07410</name>
</gene>
<evidence type="ECO:0000259" key="8">
    <source>
        <dbReference type="Pfam" id="PF01551"/>
    </source>
</evidence>
<keyword evidence="5" id="KW-0862">Zinc</keyword>
<keyword evidence="6" id="KW-0482">Metalloprotease</keyword>
<evidence type="ECO:0000313" key="10">
    <source>
        <dbReference type="Proteomes" id="UP001268683"/>
    </source>
</evidence>
<dbReference type="InterPro" id="IPR011055">
    <property type="entry name" value="Dup_hybrid_motif"/>
</dbReference>
<organism evidence="9 10">
    <name type="scientific">Temperatibacter marinus</name>
    <dbReference type="NCBI Taxonomy" id="1456591"/>
    <lineage>
        <taxon>Bacteria</taxon>
        <taxon>Pseudomonadati</taxon>
        <taxon>Pseudomonadota</taxon>
        <taxon>Alphaproteobacteria</taxon>
        <taxon>Kordiimonadales</taxon>
        <taxon>Temperatibacteraceae</taxon>
        <taxon>Temperatibacter</taxon>
    </lineage>
</organism>
<keyword evidence="3" id="KW-0479">Metal-binding</keyword>
<evidence type="ECO:0000256" key="5">
    <source>
        <dbReference type="ARBA" id="ARBA00022833"/>
    </source>
</evidence>
<dbReference type="GO" id="GO:0046872">
    <property type="term" value="F:metal ion binding"/>
    <property type="evidence" value="ECO:0007669"/>
    <property type="project" value="UniProtKB-KW"/>
</dbReference>
<dbReference type="InterPro" id="IPR050570">
    <property type="entry name" value="Cell_wall_metabolism_enzyme"/>
</dbReference>
<reference evidence="9" key="1">
    <citation type="submission" date="2023-04" db="EMBL/GenBank/DDBJ databases">
        <title>Complete genome sequence of Temperatibacter marinus.</title>
        <authorList>
            <person name="Rong J.-C."/>
            <person name="Yi M.-L."/>
            <person name="Zhao Q."/>
        </authorList>
    </citation>
    <scope>NUCLEOTIDE SEQUENCE</scope>
    <source>
        <strain evidence="9">NBRC 110045</strain>
    </source>
</reference>
<dbReference type="InterPro" id="IPR016047">
    <property type="entry name" value="M23ase_b-sheet_dom"/>
</dbReference>
<evidence type="ECO:0000256" key="2">
    <source>
        <dbReference type="ARBA" id="ARBA00022670"/>
    </source>
</evidence>
<dbReference type="Pfam" id="PF01551">
    <property type="entry name" value="Peptidase_M23"/>
    <property type="match status" value="1"/>
</dbReference>
<feature type="region of interest" description="Disordered" evidence="7">
    <location>
        <begin position="54"/>
        <end position="105"/>
    </location>
</feature>
<dbReference type="RefSeq" id="WP_310797217.1">
    <property type="nucleotide sequence ID" value="NZ_CP123872.1"/>
</dbReference>
<proteinExistence type="predicted"/>
<dbReference type="PANTHER" id="PTHR21666">
    <property type="entry name" value="PEPTIDASE-RELATED"/>
    <property type="match status" value="1"/>
</dbReference>
<evidence type="ECO:0000256" key="3">
    <source>
        <dbReference type="ARBA" id="ARBA00022723"/>
    </source>
</evidence>
<sequence>MYSKESVQRVKQSLVVFISLIQKTWVASPLLARYATISVLSILITYATLSAKKPESGTIENGQNRSAAETDDSQTLTQKKNSLNSTQPATVSQPAPQQTPPEDSITILPLKSGERLIDHLKSRGITTASIYEMIAALKNKVNLNRLQQGTEIGLVYEHNNPLAKEMTLRTAFDTYMSINLRRKPLVAEQHSTPITSVLVRKSGVINDSLIASTQTNNIPIDAVYKVTNIYSYDVDFQRDIRPGTRYEILYEILSVPLYGDSKTGAIKMATLHLHNRSIPVYEYKTISGDVNHFHATGESVQKALLKTPVDGARISSRYGKRKHPILGYYKTHKGIDFGARRGTPIKASGDGIIDRANRYGSYGNYIKIKHKNGYSTAYAHLHRFAKGLKKGKRVKQGDVIGYVGTTGRSTGPHLHYEVLKNNRHVNPARLKFPARTKLSKKDMDKFHAFIEENYMSVPDVADSTQKNHAPE</sequence>
<dbReference type="EMBL" id="CP123872">
    <property type="protein sequence ID" value="WND01389.1"/>
    <property type="molecule type" value="Genomic_DNA"/>
</dbReference>
<evidence type="ECO:0000256" key="6">
    <source>
        <dbReference type="ARBA" id="ARBA00023049"/>
    </source>
</evidence>
<evidence type="ECO:0000256" key="7">
    <source>
        <dbReference type="SAM" id="MobiDB-lite"/>
    </source>
</evidence>
<dbReference type="SUPFAM" id="SSF51261">
    <property type="entry name" value="Duplicated hybrid motif"/>
    <property type="match status" value="1"/>
</dbReference>
<evidence type="ECO:0000256" key="4">
    <source>
        <dbReference type="ARBA" id="ARBA00022801"/>
    </source>
</evidence>
<dbReference type="PANTHER" id="PTHR21666:SF288">
    <property type="entry name" value="CELL DIVISION PROTEIN YTFB"/>
    <property type="match status" value="1"/>
</dbReference>
<dbReference type="Gene3D" id="2.70.70.10">
    <property type="entry name" value="Glucose Permease (Domain IIA)"/>
    <property type="match status" value="1"/>
</dbReference>
<name>A0AA52H825_9PROT</name>
<keyword evidence="10" id="KW-1185">Reference proteome</keyword>
<dbReference type="GO" id="GO:0004222">
    <property type="term" value="F:metalloendopeptidase activity"/>
    <property type="evidence" value="ECO:0007669"/>
    <property type="project" value="TreeGrafter"/>
</dbReference>
<dbReference type="KEGG" id="tmk:QGN29_07410"/>
<protein>
    <submittedName>
        <fullName evidence="9">M23 family metallopeptidase</fullName>
        <ecNumber evidence="9">3.4.-.-</ecNumber>
    </submittedName>
</protein>
<dbReference type="Gene3D" id="3.10.450.350">
    <property type="match status" value="1"/>
</dbReference>
<dbReference type="FunFam" id="2.70.70.10:FF:000006">
    <property type="entry name" value="M23 family peptidase"/>
    <property type="match status" value="1"/>
</dbReference>
<dbReference type="GO" id="GO:0006508">
    <property type="term" value="P:proteolysis"/>
    <property type="evidence" value="ECO:0007669"/>
    <property type="project" value="UniProtKB-KW"/>
</dbReference>
<accession>A0AA52H825</accession>
<feature type="compositionally biased region" description="Polar residues" evidence="7">
    <location>
        <begin position="58"/>
        <end position="96"/>
    </location>
</feature>